<dbReference type="OrthoDB" id="206700at2759"/>
<dbReference type="GO" id="GO:0006888">
    <property type="term" value="P:endoplasmic reticulum to Golgi vesicle-mediated transport"/>
    <property type="evidence" value="ECO:0007669"/>
    <property type="project" value="TreeGrafter"/>
</dbReference>
<dbReference type="InterPro" id="IPR045913">
    <property type="entry name" value="TBC20/Gyp8-like"/>
</dbReference>
<dbReference type="InParanoid" id="A0A286U774"/>
<keyword evidence="1" id="KW-0343">GTPase activation</keyword>
<dbReference type="Gene3D" id="1.10.472.80">
    <property type="entry name" value="Ypt/Rab-GAP domain of gyp1p, domain 3"/>
    <property type="match status" value="1"/>
</dbReference>
<feature type="region of interest" description="Disordered" evidence="2">
    <location>
        <begin position="362"/>
        <end position="503"/>
    </location>
</feature>
<gene>
    <name evidence="4" type="ORF">PNOK_0913700</name>
</gene>
<comment type="caution">
    <text evidence="4">The sequence shown here is derived from an EMBL/GenBank/DDBJ whole genome shotgun (WGS) entry which is preliminary data.</text>
</comment>
<protein>
    <submittedName>
        <fullName evidence="4">Tbc1 domain member 20</fullName>
    </submittedName>
</protein>
<feature type="region of interest" description="Disordered" evidence="2">
    <location>
        <begin position="570"/>
        <end position="607"/>
    </location>
</feature>
<dbReference type="Proteomes" id="UP000217199">
    <property type="component" value="Unassembled WGS sequence"/>
</dbReference>
<dbReference type="InterPro" id="IPR000195">
    <property type="entry name" value="Rab-GAP-TBC_dom"/>
</dbReference>
<evidence type="ECO:0000313" key="4">
    <source>
        <dbReference type="EMBL" id="PAV15374.1"/>
    </source>
</evidence>
<dbReference type="Gene3D" id="1.10.8.1310">
    <property type="match status" value="1"/>
</dbReference>
<dbReference type="STRING" id="2282107.A0A286U774"/>
<dbReference type="GO" id="GO:0005096">
    <property type="term" value="F:GTPase activator activity"/>
    <property type="evidence" value="ECO:0007669"/>
    <property type="project" value="UniProtKB-KW"/>
</dbReference>
<dbReference type="Pfam" id="PF00566">
    <property type="entry name" value="RabGAP-TBC"/>
    <property type="match status" value="1"/>
</dbReference>
<keyword evidence="5" id="KW-1185">Reference proteome</keyword>
<dbReference type="InterPro" id="IPR035969">
    <property type="entry name" value="Rab-GAP_TBC_sf"/>
</dbReference>
<feature type="compositionally biased region" description="Low complexity" evidence="2">
    <location>
        <begin position="426"/>
        <end position="440"/>
    </location>
</feature>
<dbReference type="PANTHER" id="PTHR20913:SF7">
    <property type="entry name" value="RE60063P"/>
    <property type="match status" value="1"/>
</dbReference>
<sequence length="688" mass="76957">MAEKNVLITAEIQNKSTGLDHSVVNCAKLRDWVRLRELSIRPGGFGEDRACVWPFLMHIKMDNDTCKMCTTSINNEPQLGVRRRRRRLSSQNTFNNDLDNEKNFESPDNETMKHPDEHQIKLDTDRSFVLYSVDDHTDREELQAELNQLITSIFRRHPKLGYFQGYHDIMTVLYLTLPEDVQFQCAEKLSLHRLRDAMGKGLEPLLGLLTFLKLLIRQADPEYSALLERSAPLPYFALSNLLTLFSHDVPTLPLIQHVFDYLLCRPPIASVYLEAAIIISRREEAFRLEQEGEEGMLHSLLSSLPELSDGNEPKQPNEEQSESPTKNQESFIDEKIAVVDYNEAPSEDFSSKILENDVEPDFGELTVSEPPLDHPNPEEPGSDQWFSPQKEESLYPKEKLEASLTNDVRTDSEEEKDETQSNAHTLLSSSIPSDLSSADLDSSKPVSPIPSSRSASPFHIDDHGDDHDDHDNDNGSPINSNLGESPRDDIRPSPVSPRRRRNSSITISLPSLLARADELLSQFPPNHPELHLEDILGPQSVVFTWSENPHDLASDAEAEAMVIRPDLVVRPFTEPDNNGEDGDNGVSDESSGRLGDDEKKTRKRRKRFRRSKKLNAYYLGNVQFDKKTVLAGAAVALGVAVAVHHLSSKEGGSSSGGGSLGILSSFGSDPSRAERAFRKVARAFGAGI</sequence>
<dbReference type="PROSITE" id="PS50086">
    <property type="entry name" value="TBC_RABGAP"/>
    <property type="match status" value="1"/>
</dbReference>
<dbReference type="AlphaFoldDB" id="A0A286U774"/>
<evidence type="ECO:0000256" key="2">
    <source>
        <dbReference type="SAM" id="MobiDB-lite"/>
    </source>
</evidence>
<dbReference type="GO" id="GO:0005789">
    <property type="term" value="C:endoplasmic reticulum membrane"/>
    <property type="evidence" value="ECO:0007669"/>
    <property type="project" value="TreeGrafter"/>
</dbReference>
<evidence type="ECO:0000313" key="5">
    <source>
        <dbReference type="Proteomes" id="UP000217199"/>
    </source>
</evidence>
<dbReference type="PANTHER" id="PTHR20913">
    <property type="entry name" value="TBC1 DOMAIN FAMILY MEMBER 20/GTPASE"/>
    <property type="match status" value="1"/>
</dbReference>
<reference evidence="4 5" key="1">
    <citation type="journal article" date="2017" name="Mol. Ecol.">
        <title>Comparative and population genomic landscape of Phellinus noxius: A hypervariable fungus causing root rot in trees.</title>
        <authorList>
            <person name="Chung C.L."/>
            <person name="Lee T.J."/>
            <person name="Akiba M."/>
            <person name="Lee H.H."/>
            <person name="Kuo T.H."/>
            <person name="Liu D."/>
            <person name="Ke H.M."/>
            <person name="Yokoi T."/>
            <person name="Roa M.B."/>
            <person name="Lu M.J."/>
            <person name="Chang Y.Y."/>
            <person name="Ann P.J."/>
            <person name="Tsai J.N."/>
            <person name="Chen C.Y."/>
            <person name="Tzean S.S."/>
            <person name="Ota Y."/>
            <person name="Hattori T."/>
            <person name="Sahashi N."/>
            <person name="Liou R.F."/>
            <person name="Kikuchi T."/>
            <person name="Tsai I.J."/>
        </authorList>
    </citation>
    <scope>NUCLEOTIDE SEQUENCE [LARGE SCALE GENOMIC DNA]</scope>
    <source>
        <strain evidence="4 5">FFPRI411160</strain>
    </source>
</reference>
<dbReference type="EMBL" id="NBII01000010">
    <property type="protein sequence ID" value="PAV15374.1"/>
    <property type="molecule type" value="Genomic_DNA"/>
</dbReference>
<evidence type="ECO:0000259" key="3">
    <source>
        <dbReference type="PROSITE" id="PS50086"/>
    </source>
</evidence>
<feature type="compositionally biased region" description="Basic and acidic residues" evidence="2">
    <location>
        <begin position="389"/>
        <end position="401"/>
    </location>
</feature>
<feature type="domain" description="Rab-GAP TBC" evidence="3">
    <location>
        <begin position="43"/>
        <end position="266"/>
    </location>
</feature>
<evidence type="ECO:0000256" key="1">
    <source>
        <dbReference type="ARBA" id="ARBA00022468"/>
    </source>
</evidence>
<feature type="region of interest" description="Disordered" evidence="2">
    <location>
        <begin position="93"/>
        <end position="115"/>
    </location>
</feature>
<feature type="compositionally biased region" description="Basic and acidic residues" evidence="2">
    <location>
        <begin position="99"/>
        <end position="115"/>
    </location>
</feature>
<name>A0A286U774_9AGAM</name>
<organism evidence="4 5">
    <name type="scientific">Pyrrhoderma noxium</name>
    <dbReference type="NCBI Taxonomy" id="2282107"/>
    <lineage>
        <taxon>Eukaryota</taxon>
        <taxon>Fungi</taxon>
        <taxon>Dikarya</taxon>
        <taxon>Basidiomycota</taxon>
        <taxon>Agaricomycotina</taxon>
        <taxon>Agaricomycetes</taxon>
        <taxon>Hymenochaetales</taxon>
        <taxon>Hymenochaetaceae</taxon>
        <taxon>Pyrrhoderma</taxon>
    </lineage>
</organism>
<feature type="region of interest" description="Disordered" evidence="2">
    <location>
        <begin position="304"/>
        <end position="331"/>
    </location>
</feature>
<dbReference type="SUPFAM" id="SSF47923">
    <property type="entry name" value="Ypt/Rab-GAP domain of gyp1p"/>
    <property type="match status" value="1"/>
</dbReference>
<accession>A0A286U774</accession>
<feature type="compositionally biased region" description="Basic and acidic residues" evidence="2">
    <location>
        <begin position="590"/>
        <end position="600"/>
    </location>
</feature>
<feature type="compositionally biased region" description="Basic and acidic residues" evidence="2">
    <location>
        <begin position="459"/>
        <end position="473"/>
    </location>
</feature>
<dbReference type="SMART" id="SM00164">
    <property type="entry name" value="TBC"/>
    <property type="match status" value="1"/>
</dbReference>
<proteinExistence type="predicted"/>